<evidence type="ECO:0000313" key="1">
    <source>
        <dbReference type="EMBL" id="JAH16830.1"/>
    </source>
</evidence>
<organism evidence="1">
    <name type="scientific">Anguilla anguilla</name>
    <name type="common">European freshwater eel</name>
    <name type="synonym">Muraena anguilla</name>
    <dbReference type="NCBI Taxonomy" id="7936"/>
    <lineage>
        <taxon>Eukaryota</taxon>
        <taxon>Metazoa</taxon>
        <taxon>Chordata</taxon>
        <taxon>Craniata</taxon>
        <taxon>Vertebrata</taxon>
        <taxon>Euteleostomi</taxon>
        <taxon>Actinopterygii</taxon>
        <taxon>Neopterygii</taxon>
        <taxon>Teleostei</taxon>
        <taxon>Anguilliformes</taxon>
        <taxon>Anguillidae</taxon>
        <taxon>Anguilla</taxon>
    </lineage>
</organism>
<dbReference type="AlphaFoldDB" id="A0A0E9QKG6"/>
<name>A0A0E9QKG6_ANGAN</name>
<reference evidence="1" key="2">
    <citation type="journal article" date="2015" name="Fish Shellfish Immunol.">
        <title>Early steps in the European eel (Anguilla anguilla)-Vibrio vulnificus interaction in the gills: Role of the RtxA13 toxin.</title>
        <authorList>
            <person name="Callol A."/>
            <person name="Pajuelo D."/>
            <person name="Ebbesson L."/>
            <person name="Teles M."/>
            <person name="MacKenzie S."/>
            <person name="Amaro C."/>
        </authorList>
    </citation>
    <scope>NUCLEOTIDE SEQUENCE</scope>
</reference>
<reference evidence="1" key="1">
    <citation type="submission" date="2014-11" db="EMBL/GenBank/DDBJ databases">
        <authorList>
            <person name="Amaro Gonzalez C."/>
        </authorList>
    </citation>
    <scope>NUCLEOTIDE SEQUENCE</scope>
</reference>
<proteinExistence type="predicted"/>
<accession>A0A0E9QKG6</accession>
<dbReference type="EMBL" id="GBXM01091747">
    <property type="protein sequence ID" value="JAH16830.1"/>
    <property type="molecule type" value="Transcribed_RNA"/>
</dbReference>
<sequence>MSRCSYRLHPALRQKYSRAFLLITEGS</sequence>
<protein>
    <submittedName>
        <fullName evidence="1">Uncharacterized protein</fullName>
    </submittedName>
</protein>